<proteinExistence type="predicted"/>
<feature type="region of interest" description="Disordered" evidence="1">
    <location>
        <begin position="15"/>
        <end position="35"/>
    </location>
</feature>
<evidence type="ECO:0000313" key="4">
    <source>
        <dbReference type="Proteomes" id="UP000035085"/>
    </source>
</evidence>
<dbReference type="EMBL" id="CP010897">
    <property type="protein sequence ID" value="APD11242.1"/>
    <property type="molecule type" value="Genomic_DNA"/>
</dbReference>
<dbReference type="InterPro" id="IPR054597">
    <property type="entry name" value="FeeM_cat"/>
</dbReference>
<feature type="domain" description="N-acyl amino acid synthase FeeM catalytic core" evidence="2">
    <location>
        <begin position="89"/>
        <end position="200"/>
    </location>
</feature>
<dbReference type="SUPFAM" id="SSF55729">
    <property type="entry name" value="Acyl-CoA N-acyltransferases (Nat)"/>
    <property type="match status" value="1"/>
</dbReference>
<dbReference type="Proteomes" id="UP000035085">
    <property type="component" value="Chromosome"/>
</dbReference>
<dbReference type="Pfam" id="PF21926">
    <property type="entry name" value="FeeM"/>
    <property type="match status" value="1"/>
</dbReference>
<dbReference type="InterPro" id="IPR016181">
    <property type="entry name" value="Acyl_CoA_acyltransferase"/>
</dbReference>
<evidence type="ECO:0000259" key="2">
    <source>
        <dbReference type="Pfam" id="PF21926"/>
    </source>
</evidence>
<dbReference type="RefSeq" id="WP_052810996.1">
    <property type="nucleotide sequence ID" value="NZ_CP010897.2"/>
</dbReference>
<name>A0ABM6FQX8_9BURK</name>
<keyword evidence="4" id="KW-1185">Reference proteome</keyword>
<dbReference type="Gene3D" id="3.40.630.30">
    <property type="match status" value="1"/>
</dbReference>
<protein>
    <recommendedName>
        <fullName evidence="2">N-acyl amino acid synthase FeeM catalytic core domain-containing protein</fullName>
    </recommendedName>
</protein>
<sequence>MFDLAQASDVLSIPRVDFPSGNRRPAASPAAARAPVADLPQTTALREERLPFVVTIAGDESSLRDAVAMRQAAYGRHLPDLAATLSEPETSDREPGAIVLVARARLDGAVLGTMRIQTNRYQALHLEDSAPLPAWLDRAALAEATRLGVVAGPVGRVVKTALFKAFYQYCLLSGIDWMVITARPPLHRQYEALMFADVFPGQDLIPMAHVGGIGHRVLALDVAQARTRWQLAGHPLFAYMCLTHHPDLRLGMPGEKPEGAEVGAPERGREVGPLAVEASVGAHLRDLSFSADEVRCVAAGFSLAV</sequence>
<evidence type="ECO:0000256" key="1">
    <source>
        <dbReference type="SAM" id="MobiDB-lite"/>
    </source>
</evidence>
<evidence type="ECO:0000313" key="3">
    <source>
        <dbReference type="EMBL" id="APD11242.1"/>
    </source>
</evidence>
<accession>A0ABM6FQX8</accession>
<reference evidence="4" key="1">
    <citation type="submission" date="2015-02" db="EMBL/GenBank/DDBJ databases">
        <title>Complete Genome Sequencing of Pandoraea vervacti NS15 sp. nov.</title>
        <authorList>
            <person name="Chan K.-G."/>
        </authorList>
    </citation>
    <scope>NUCLEOTIDE SEQUENCE [LARGE SCALE GENOMIC DNA]</scope>
    <source>
        <strain evidence="4">NS15</strain>
    </source>
</reference>
<organism evidence="3 4">
    <name type="scientific">Pandoraea vervacti</name>
    <dbReference type="NCBI Taxonomy" id="656178"/>
    <lineage>
        <taxon>Bacteria</taxon>
        <taxon>Pseudomonadati</taxon>
        <taxon>Pseudomonadota</taxon>
        <taxon>Betaproteobacteria</taxon>
        <taxon>Burkholderiales</taxon>
        <taxon>Burkholderiaceae</taxon>
        <taxon>Pandoraea</taxon>
    </lineage>
</organism>
<feature type="compositionally biased region" description="Low complexity" evidence="1">
    <location>
        <begin position="23"/>
        <end position="35"/>
    </location>
</feature>
<gene>
    <name evidence="3" type="ORF">UC34_11695</name>
</gene>